<feature type="transmembrane region" description="Helical" evidence="1">
    <location>
        <begin position="459"/>
        <end position="481"/>
    </location>
</feature>
<gene>
    <name evidence="3" type="ORF">FHS30_003198</name>
</gene>
<keyword evidence="1" id="KW-0812">Transmembrane</keyword>
<name>A0A839UXD3_9GAMM</name>
<evidence type="ECO:0000256" key="1">
    <source>
        <dbReference type="SAM" id="Phobius"/>
    </source>
</evidence>
<dbReference type="AlphaFoldDB" id="A0A839UXD3"/>
<comment type="caution">
    <text evidence="3">The sequence shown here is derived from an EMBL/GenBank/DDBJ whole genome shotgun (WGS) entry which is preliminary data.</text>
</comment>
<feature type="transmembrane region" description="Helical" evidence="1">
    <location>
        <begin position="436"/>
        <end position="453"/>
    </location>
</feature>
<keyword evidence="1" id="KW-0472">Membrane</keyword>
<organism evidence="3 4">
    <name type="scientific">Simiduia aestuariiviva</name>
    <dbReference type="NCBI Taxonomy" id="1510459"/>
    <lineage>
        <taxon>Bacteria</taxon>
        <taxon>Pseudomonadati</taxon>
        <taxon>Pseudomonadota</taxon>
        <taxon>Gammaproteobacteria</taxon>
        <taxon>Cellvibrionales</taxon>
        <taxon>Cellvibrionaceae</taxon>
        <taxon>Simiduia</taxon>
    </lineage>
</organism>
<feature type="transmembrane region" description="Helical" evidence="1">
    <location>
        <begin position="199"/>
        <end position="220"/>
    </location>
</feature>
<dbReference type="InterPro" id="IPR021994">
    <property type="entry name" value="DUF3592"/>
</dbReference>
<dbReference type="Proteomes" id="UP000559987">
    <property type="component" value="Unassembled WGS sequence"/>
</dbReference>
<evidence type="ECO:0000313" key="4">
    <source>
        <dbReference type="Proteomes" id="UP000559987"/>
    </source>
</evidence>
<protein>
    <recommendedName>
        <fullName evidence="2">DUF3592 domain-containing protein</fullName>
    </recommendedName>
</protein>
<feature type="transmembrane region" description="Helical" evidence="1">
    <location>
        <begin position="142"/>
        <end position="164"/>
    </location>
</feature>
<keyword evidence="4" id="KW-1185">Reference proteome</keyword>
<sequence length="577" mass="63815">MVKRQKTKASPWLLTLFALPFAGVGLGFLVMSIIPSLYDSVAMSTWQPVQAQLISARTRVHHGDDSTSYEAEARYRYDFQGTEYESSRVGIMAGADNIGQWQETRGAQLNRALREGLLITVYVDPDAPEEAVIYRELRWGMLAFKSVFVLVFGGVGFGLMWLAWRGQRAAAAVDEQTASAEPWRLRTEWANPVRSNTKLGLIVLWVFAVVWNGVSAPVLFTLPGEMAKGNQAILFALLFPIIGLGLLVSAVVKLRQWLRFGSVPLHLDPWPACIGGQLAGRMEIKLPYDSTQRVHLQLSCLLSYYSGSGKNRKRTEKIIWSAEGLANLAPAAQGSSIQFAFDIPAGLPQSELPSERHHLWRLEVNAALPGADFNQQYEVPVFETGMAASSRIKCASQHPLMQEERERRLERLLNIRQIADGVELYYQMGRRWRGRSLGLLVGIAMTIGGWFAQAKAAPLMVVVLLIGIGLLIAVGCCYGLLNSYRVKLGRPGIYTERKILGVMISKRFYPPADIQGLVIKAHGSSQVGNKHTEHFVIEAQLNSGKQVRVVEDLDGRALTEQALEVVTLLSGLPKAHG</sequence>
<feature type="transmembrane region" description="Helical" evidence="1">
    <location>
        <begin position="12"/>
        <end position="34"/>
    </location>
</feature>
<reference evidence="3 4" key="1">
    <citation type="submission" date="2020-08" db="EMBL/GenBank/DDBJ databases">
        <title>Genomic Encyclopedia of Type Strains, Phase III (KMG-III): the genomes of soil and plant-associated and newly described type strains.</title>
        <authorList>
            <person name="Whitman W."/>
        </authorList>
    </citation>
    <scope>NUCLEOTIDE SEQUENCE [LARGE SCALE GENOMIC DNA]</scope>
    <source>
        <strain evidence="3 4">CECT 8571</strain>
    </source>
</reference>
<keyword evidence="1" id="KW-1133">Transmembrane helix</keyword>
<dbReference type="EMBL" id="JACHXZ010000004">
    <property type="protein sequence ID" value="MBB3169985.1"/>
    <property type="molecule type" value="Genomic_DNA"/>
</dbReference>
<feature type="transmembrane region" description="Helical" evidence="1">
    <location>
        <begin position="232"/>
        <end position="252"/>
    </location>
</feature>
<evidence type="ECO:0000259" key="2">
    <source>
        <dbReference type="Pfam" id="PF12158"/>
    </source>
</evidence>
<dbReference type="RefSeq" id="WP_183911459.1">
    <property type="nucleotide sequence ID" value="NZ_JACHXZ010000004.1"/>
</dbReference>
<dbReference type="Pfam" id="PF12158">
    <property type="entry name" value="DUF3592"/>
    <property type="match status" value="1"/>
</dbReference>
<feature type="domain" description="DUF3592" evidence="2">
    <location>
        <begin position="49"/>
        <end position="137"/>
    </location>
</feature>
<evidence type="ECO:0000313" key="3">
    <source>
        <dbReference type="EMBL" id="MBB3169985.1"/>
    </source>
</evidence>
<proteinExistence type="predicted"/>
<accession>A0A839UXD3</accession>